<dbReference type="PROSITE" id="PS00670">
    <property type="entry name" value="D_2_HYDROXYACID_DH_2"/>
    <property type="match status" value="1"/>
</dbReference>
<protein>
    <submittedName>
        <fullName evidence="7">Glycerate dehydrogenase</fullName>
    </submittedName>
</protein>
<sequence length="320" mass="34964">MSHTLVFLDRATLKDSVKLPPLSFEHSWKTYASTPPEKVVSRLRGATIAVVNKVKLTREILEELPNLRFISVAATGTDNIDLNACKELGIVVSNIRGYAIKTVPEHTLALILSLRRNLRGYHQDVAKGEWQKAGQFCFFNHPINDLSGQTLGIIGSGAIGQAVAKLAVAFGIKVIFAEKKGAAKVRAGYTEFDELLRSSDIISLHCPLTPETFNLLGSEEFAKMARHPIVINTARGGLIDEKALVEALKTDQIAAAGMDVTETEPPKLDNPLLKLMEFPNFILTPHIAWASQEAMQTLADQLVGNIESFVCGQPKNLVTV</sequence>
<reference evidence="7 8" key="1">
    <citation type="submission" date="2016-12" db="EMBL/GenBank/DDBJ databases">
        <title>Draft genome sequences of strains Salinicola socius SMB35, Salinicola sp. MH3R3-1 and Chromohalobacter sp. SMB17 from the Verkhnekamsk potash mining region of Russia.</title>
        <authorList>
            <person name="Mavrodi D.V."/>
            <person name="Olsson B.E."/>
            <person name="Korsakova E.S."/>
            <person name="Pyankova A."/>
            <person name="Mavrodi O.V."/>
            <person name="Plotnikova E.G."/>
        </authorList>
    </citation>
    <scope>NUCLEOTIDE SEQUENCE [LARGE SCALE GENOMIC DNA]</scope>
    <source>
        <strain evidence="7 8">SMB17</strain>
    </source>
</reference>
<accession>A0A1Q8TFC5</accession>
<evidence type="ECO:0000313" key="7">
    <source>
        <dbReference type="EMBL" id="OLO12380.1"/>
    </source>
</evidence>
<evidence type="ECO:0000256" key="3">
    <source>
        <dbReference type="ARBA" id="ARBA00023027"/>
    </source>
</evidence>
<dbReference type="SUPFAM" id="SSF51735">
    <property type="entry name" value="NAD(P)-binding Rossmann-fold domains"/>
    <property type="match status" value="1"/>
</dbReference>
<evidence type="ECO:0000259" key="5">
    <source>
        <dbReference type="Pfam" id="PF00389"/>
    </source>
</evidence>
<dbReference type="InterPro" id="IPR050418">
    <property type="entry name" value="D-iso_2-hydroxyacid_DH_PdxB"/>
</dbReference>
<evidence type="ECO:0000256" key="2">
    <source>
        <dbReference type="ARBA" id="ARBA00023002"/>
    </source>
</evidence>
<dbReference type="Pfam" id="PF00389">
    <property type="entry name" value="2-Hacid_dh"/>
    <property type="match status" value="1"/>
</dbReference>
<comment type="similarity">
    <text evidence="1 4">Belongs to the D-isomer specific 2-hydroxyacid dehydrogenase family.</text>
</comment>
<proteinExistence type="inferred from homology"/>
<dbReference type="GO" id="GO:0016616">
    <property type="term" value="F:oxidoreductase activity, acting on the CH-OH group of donors, NAD or NADP as acceptor"/>
    <property type="evidence" value="ECO:0007669"/>
    <property type="project" value="InterPro"/>
</dbReference>
<dbReference type="AlphaFoldDB" id="A0A1Q8TFC5"/>
<keyword evidence="8" id="KW-1185">Reference proteome</keyword>
<dbReference type="RefSeq" id="WP_075368029.1">
    <property type="nucleotide sequence ID" value="NZ_MSDQ01000006.1"/>
</dbReference>
<dbReference type="InterPro" id="IPR029753">
    <property type="entry name" value="D-isomer_DH_CS"/>
</dbReference>
<name>A0A1Q8TFC5_9GAMM</name>
<evidence type="ECO:0000313" key="8">
    <source>
        <dbReference type="Proteomes" id="UP000186806"/>
    </source>
</evidence>
<dbReference type="PANTHER" id="PTHR43761">
    <property type="entry name" value="D-ISOMER SPECIFIC 2-HYDROXYACID DEHYDROGENASE FAMILY PROTEIN (AFU_ORTHOLOGUE AFUA_1G13630)"/>
    <property type="match status" value="1"/>
</dbReference>
<dbReference type="Proteomes" id="UP000186806">
    <property type="component" value="Unassembled WGS sequence"/>
</dbReference>
<comment type="caution">
    <text evidence="7">The sequence shown here is derived from an EMBL/GenBank/DDBJ whole genome shotgun (WGS) entry which is preliminary data.</text>
</comment>
<evidence type="ECO:0000256" key="4">
    <source>
        <dbReference type="RuleBase" id="RU003719"/>
    </source>
</evidence>
<dbReference type="InterPro" id="IPR036291">
    <property type="entry name" value="NAD(P)-bd_dom_sf"/>
</dbReference>
<dbReference type="Pfam" id="PF02826">
    <property type="entry name" value="2-Hacid_dh_C"/>
    <property type="match status" value="1"/>
</dbReference>
<dbReference type="Gene3D" id="3.40.50.720">
    <property type="entry name" value="NAD(P)-binding Rossmann-like Domain"/>
    <property type="match status" value="2"/>
</dbReference>
<organism evidence="7 8">
    <name type="scientific">Chromohalobacter japonicus</name>
    <dbReference type="NCBI Taxonomy" id="223900"/>
    <lineage>
        <taxon>Bacteria</taxon>
        <taxon>Pseudomonadati</taxon>
        <taxon>Pseudomonadota</taxon>
        <taxon>Gammaproteobacteria</taxon>
        <taxon>Oceanospirillales</taxon>
        <taxon>Halomonadaceae</taxon>
        <taxon>Chromohalobacter</taxon>
    </lineage>
</organism>
<dbReference type="PANTHER" id="PTHR43761:SF1">
    <property type="entry name" value="D-ISOMER SPECIFIC 2-HYDROXYACID DEHYDROGENASE CATALYTIC DOMAIN-CONTAINING PROTEIN-RELATED"/>
    <property type="match status" value="1"/>
</dbReference>
<dbReference type="GO" id="GO:0051287">
    <property type="term" value="F:NAD binding"/>
    <property type="evidence" value="ECO:0007669"/>
    <property type="project" value="InterPro"/>
</dbReference>
<dbReference type="EMBL" id="MSDQ01000006">
    <property type="protein sequence ID" value="OLO12380.1"/>
    <property type="molecule type" value="Genomic_DNA"/>
</dbReference>
<dbReference type="FunFam" id="3.40.50.720:FF:000203">
    <property type="entry name" value="D-3-phosphoglycerate dehydrogenase (SerA)"/>
    <property type="match status" value="1"/>
</dbReference>
<keyword evidence="3" id="KW-0520">NAD</keyword>
<dbReference type="InterPro" id="IPR006139">
    <property type="entry name" value="D-isomer_2_OHA_DH_cat_dom"/>
</dbReference>
<feature type="domain" description="D-isomer specific 2-hydroxyacid dehydrogenase NAD-binding" evidence="6">
    <location>
        <begin position="108"/>
        <end position="288"/>
    </location>
</feature>
<gene>
    <name evidence="7" type="ORF">BTW10_02580</name>
</gene>
<evidence type="ECO:0000259" key="6">
    <source>
        <dbReference type="Pfam" id="PF02826"/>
    </source>
</evidence>
<dbReference type="InterPro" id="IPR006140">
    <property type="entry name" value="D-isomer_DH_NAD-bd"/>
</dbReference>
<dbReference type="SUPFAM" id="SSF52283">
    <property type="entry name" value="Formate/glycerate dehydrogenase catalytic domain-like"/>
    <property type="match status" value="1"/>
</dbReference>
<feature type="domain" description="D-isomer specific 2-hydroxyacid dehydrogenase catalytic" evidence="5">
    <location>
        <begin position="27"/>
        <end position="317"/>
    </location>
</feature>
<keyword evidence="2 4" id="KW-0560">Oxidoreductase</keyword>
<dbReference type="CDD" id="cd12162">
    <property type="entry name" value="2-Hacid_dh_4"/>
    <property type="match status" value="1"/>
</dbReference>
<evidence type="ECO:0000256" key="1">
    <source>
        <dbReference type="ARBA" id="ARBA00005854"/>
    </source>
</evidence>